<feature type="region of interest" description="Disordered" evidence="2">
    <location>
        <begin position="726"/>
        <end position="765"/>
    </location>
</feature>
<reference evidence="3" key="1">
    <citation type="submission" date="2022-04" db="EMBL/GenBank/DDBJ databases">
        <title>Carnegiea gigantea Genome sequencing and assembly v2.</title>
        <authorList>
            <person name="Copetti D."/>
            <person name="Sanderson M.J."/>
            <person name="Burquez A."/>
            <person name="Wojciechowski M.F."/>
        </authorList>
    </citation>
    <scope>NUCLEOTIDE SEQUENCE</scope>
    <source>
        <strain evidence="3">SGP5-SGP5p</strain>
        <tissue evidence="3">Aerial part</tissue>
    </source>
</reference>
<feature type="compositionally biased region" description="Basic and acidic residues" evidence="2">
    <location>
        <begin position="117"/>
        <end position="157"/>
    </location>
</feature>
<dbReference type="PANTHER" id="PTHR46033">
    <property type="entry name" value="PROTEIN MAIN-LIKE 2"/>
    <property type="match status" value="1"/>
</dbReference>
<dbReference type="PANTHER" id="PTHR46033:SF1">
    <property type="entry name" value="PROTEIN MAIN-LIKE 2"/>
    <property type="match status" value="1"/>
</dbReference>
<dbReference type="OrthoDB" id="723791at2759"/>
<dbReference type="InterPro" id="IPR044824">
    <property type="entry name" value="MAIN-like"/>
</dbReference>
<feature type="coiled-coil region" evidence="1">
    <location>
        <begin position="385"/>
        <end position="426"/>
    </location>
</feature>
<evidence type="ECO:0000256" key="1">
    <source>
        <dbReference type="SAM" id="Coils"/>
    </source>
</evidence>
<feature type="compositionally biased region" description="Basic and acidic residues" evidence="2">
    <location>
        <begin position="67"/>
        <end position="80"/>
    </location>
</feature>
<accession>A0A9Q1QMN0</accession>
<gene>
    <name evidence="3" type="ORF">Cgig2_022865</name>
</gene>
<feature type="compositionally biased region" description="Low complexity" evidence="2">
    <location>
        <begin position="90"/>
        <end position="101"/>
    </location>
</feature>
<protein>
    <submittedName>
        <fullName evidence="3">Uncharacterized protein</fullName>
    </submittedName>
</protein>
<evidence type="ECO:0000313" key="3">
    <source>
        <dbReference type="EMBL" id="KAJ8447136.1"/>
    </source>
</evidence>
<evidence type="ECO:0000256" key="2">
    <source>
        <dbReference type="SAM" id="MobiDB-lite"/>
    </source>
</evidence>
<sequence>MVLLLEGNKGQIKLKMEQLHMWQVQAKGGIRGSQASNKRHQPNTSGKPLPVPLGQVSEMVLRSGGRRTGEESDPEYRSGDEGGNQHNRSESSASEEVSSSSSDHKKGELRSKKRRDFRREGQREVGHKKGYGVKEKGKVEEVKRRSTSDEREDDGKEQAVNALLQAYKPESMCFKLGQREVPFSLFDVALLMGFPATRKHVAFERSDGGSEVEQVLKGAMEERVCKERWCSVDLVHVVEDVDGVGEYNWAEAVWEFLVHTMEESREKIGNAKNLQINGFAMILQVWFYEHSTIYAFTDERSVPRLSSWVNLYKGKKYDAGIMVRKLKDSEIIPVIEVRDNERRIQVVEALITSENYSAYVEYVQLRGEPYVSFVRVVCYVADKGIISVEERLQRARDALRKEKEALAKEKEAHATKKKELAELKEAVAMKTTVEDILKFARIQGLSSTADAPKRPAVGDEGTKTDIFTPDVGVGVEVDRASPLSLVQSSDVAETITAGENVPSGKLGAHPVEAELVAEGEVGEVQGQSSAIRNGRNHQLRRGCGHVLGPEILLQCNRPRTYTRTKRLGRRSKKNGGVSAAHVARTDMDVGGAPPDKVGDESSLGSSQNANVEAIVRAVAEEGFPTDEVRADDVEGCIHIRMVAEAAEGTVASGDLTVDYVHNSTDPGGTYDGPMVVGVDVIRYERQGAEADTSAAPSMQTSAIVEDTVDEGHDGSGKPSAVAVVVTTSDEDSSPASSEATHGRQPPTTTPPADIRASEVGRNSQADVGKVMTSFEDSGVSHSKAAVAIASPPKYVTEEQVIREVGCDVNH</sequence>
<dbReference type="AlphaFoldDB" id="A0A9Q1QMN0"/>
<keyword evidence="1" id="KW-0175">Coiled coil</keyword>
<proteinExistence type="predicted"/>
<organism evidence="3 4">
    <name type="scientific">Carnegiea gigantea</name>
    <dbReference type="NCBI Taxonomy" id="171969"/>
    <lineage>
        <taxon>Eukaryota</taxon>
        <taxon>Viridiplantae</taxon>
        <taxon>Streptophyta</taxon>
        <taxon>Embryophyta</taxon>
        <taxon>Tracheophyta</taxon>
        <taxon>Spermatophyta</taxon>
        <taxon>Magnoliopsida</taxon>
        <taxon>eudicotyledons</taxon>
        <taxon>Gunneridae</taxon>
        <taxon>Pentapetalae</taxon>
        <taxon>Caryophyllales</taxon>
        <taxon>Cactineae</taxon>
        <taxon>Cactaceae</taxon>
        <taxon>Cactoideae</taxon>
        <taxon>Echinocereeae</taxon>
        <taxon>Carnegiea</taxon>
    </lineage>
</organism>
<name>A0A9Q1QMN0_9CARY</name>
<comment type="caution">
    <text evidence="3">The sequence shown here is derived from an EMBL/GenBank/DDBJ whole genome shotgun (WGS) entry which is preliminary data.</text>
</comment>
<dbReference type="EMBL" id="JAKOGI010000041">
    <property type="protein sequence ID" value="KAJ8447136.1"/>
    <property type="molecule type" value="Genomic_DNA"/>
</dbReference>
<feature type="region of interest" description="Disordered" evidence="2">
    <location>
        <begin position="586"/>
        <end position="607"/>
    </location>
</feature>
<dbReference type="GO" id="GO:0010073">
    <property type="term" value="P:meristem maintenance"/>
    <property type="evidence" value="ECO:0007669"/>
    <property type="project" value="InterPro"/>
</dbReference>
<feature type="region of interest" description="Disordered" evidence="2">
    <location>
        <begin position="28"/>
        <end position="157"/>
    </location>
</feature>
<evidence type="ECO:0000313" key="4">
    <source>
        <dbReference type="Proteomes" id="UP001153076"/>
    </source>
</evidence>
<dbReference type="Proteomes" id="UP001153076">
    <property type="component" value="Unassembled WGS sequence"/>
</dbReference>
<keyword evidence="4" id="KW-1185">Reference proteome</keyword>